<evidence type="ECO:0000313" key="1">
    <source>
        <dbReference type="EMBL" id="MFB9207652.1"/>
    </source>
</evidence>
<accession>A0ABV5ITN2</accession>
<gene>
    <name evidence="1" type="ORF">ACFFV7_41175</name>
</gene>
<dbReference type="RefSeq" id="WP_189651293.1">
    <property type="nucleotide sequence ID" value="NZ_BMRC01000018.1"/>
</dbReference>
<reference evidence="1 2" key="1">
    <citation type="submission" date="2024-09" db="EMBL/GenBank/DDBJ databases">
        <authorList>
            <person name="Sun Q."/>
            <person name="Mori K."/>
        </authorList>
    </citation>
    <scope>NUCLEOTIDE SEQUENCE [LARGE SCALE GENOMIC DNA]</scope>
    <source>
        <strain evidence="1 2">CCM 3426</strain>
    </source>
</reference>
<keyword evidence="2" id="KW-1185">Reference proteome</keyword>
<proteinExistence type="predicted"/>
<dbReference type="Proteomes" id="UP001589647">
    <property type="component" value="Unassembled WGS sequence"/>
</dbReference>
<protein>
    <submittedName>
        <fullName evidence="1">Uncharacterized protein</fullName>
    </submittedName>
</protein>
<sequence>MTMAPGLTGTSGALAAADPTCGSWISSLVFPGLSACIRGTGAAWKQAQTEVFNGTGFSVEVENLNARLESLPADARCVDISLQNGQTAFCGTRSVPDDNPFQFDRALGSAQVTDLVRREQFSFESSFVG</sequence>
<name>A0ABV5ITN2_9ACTN</name>
<comment type="caution">
    <text evidence="1">The sequence shown here is derived from an EMBL/GenBank/DDBJ whole genome shotgun (WGS) entry which is preliminary data.</text>
</comment>
<organism evidence="1 2">
    <name type="scientific">Nonomuraea spiralis</name>
    <dbReference type="NCBI Taxonomy" id="46182"/>
    <lineage>
        <taxon>Bacteria</taxon>
        <taxon>Bacillati</taxon>
        <taxon>Actinomycetota</taxon>
        <taxon>Actinomycetes</taxon>
        <taxon>Streptosporangiales</taxon>
        <taxon>Streptosporangiaceae</taxon>
        <taxon>Nonomuraea</taxon>
    </lineage>
</organism>
<dbReference type="EMBL" id="JBHMEI010000063">
    <property type="protein sequence ID" value="MFB9207652.1"/>
    <property type="molecule type" value="Genomic_DNA"/>
</dbReference>
<evidence type="ECO:0000313" key="2">
    <source>
        <dbReference type="Proteomes" id="UP001589647"/>
    </source>
</evidence>